<gene>
    <name evidence="7" type="ORF">CRM94_15050</name>
</gene>
<dbReference type="InterPro" id="IPR058163">
    <property type="entry name" value="LysR-type_TF_proteobact-type"/>
</dbReference>
<dbReference type="Pfam" id="PF03466">
    <property type="entry name" value="LysR_substrate"/>
    <property type="match status" value="1"/>
</dbReference>
<comment type="caution">
    <text evidence="7">The sequence shown here is derived from an EMBL/GenBank/DDBJ whole genome shotgun (WGS) entry which is preliminary data.</text>
</comment>
<evidence type="ECO:0000259" key="6">
    <source>
        <dbReference type="PROSITE" id="PS50931"/>
    </source>
</evidence>
<dbReference type="RefSeq" id="WP_098153043.1">
    <property type="nucleotide sequence ID" value="NZ_CP065596.1"/>
</dbReference>
<dbReference type="GO" id="GO:0003700">
    <property type="term" value="F:DNA-binding transcription factor activity"/>
    <property type="evidence" value="ECO:0007669"/>
    <property type="project" value="InterPro"/>
</dbReference>
<dbReference type="InterPro" id="IPR005119">
    <property type="entry name" value="LysR_subst-bd"/>
</dbReference>
<dbReference type="CDD" id="cd08422">
    <property type="entry name" value="PBP2_CrgA_like"/>
    <property type="match status" value="1"/>
</dbReference>
<sequence length="323" mass="34527">MDLLAAMRVFVRVVERGNLSRAARDLGLGQPAVSDRIERLEQHLGVRLLLRSTRAVSCTNEGSLFYQKSKLVLDAAEEARVAVAPGDRAVRGRIRIAAPHGVGDALLPGVVAVMREQHPQLHVEMVLNDEPTDPVTEGVDLSLRLGRIGEGNFIARRLGHVRRVLVASPGYLDAAGRPEAPADLVRHPFIRVAGLFSDGQLRFAAASPLPASPAAPINIVTTVSHWGPVHQLLLAGCGIGVLQEIVCAEALATGRLVELLPGHTVPGFELHALLPVTRPVPARTLAVLELLEAHLPDAVRLAKPPPEARAARDRGVSIGFTDD</sequence>
<name>A0A2A7SIT4_BURGA</name>
<keyword evidence="3" id="KW-0238">DNA-binding</keyword>
<dbReference type="SUPFAM" id="SSF53850">
    <property type="entry name" value="Periplasmic binding protein-like II"/>
    <property type="match status" value="1"/>
</dbReference>
<dbReference type="Pfam" id="PF00126">
    <property type="entry name" value="HTH_1"/>
    <property type="match status" value="1"/>
</dbReference>
<reference evidence="8" key="1">
    <citation type="submission" date="2017-09" db="EMBL/GenBank/DDBJ databases">
        <title>FDA dAtabase for Regulatory Grade micrObial Sequences (FDA-ARGOS): Supporting development and validation of Infectious Disease Dx tests.</title>
        <authorList>
            <person name="Minogue T."/>
            <person name="Wolcott M."/>
            <person name="Wasieloski L."/>
            <person name="Aguilar W."/>
            <person name="Moore D."/>
            <person name="Tallon L."/>
            <person name="Sadzewicz L."/>
            <person name="Ott S."/>
            <person name="Zhao X."/>
            <person name="Nagaraj S."/>
            <person name="Vavikolanu K."/>
            <person name="Aluvathingal J."/>
            <person name="Nadendla S."/>
            <person name="Sichtig H."/>
        </authorList>
    </citation>
    <scope>NUCLEOTIDE SEQUENCE [LARGE SCALE GENOMIC DNA]</scope>
    <source>
        <strain evidence="8">FDAARGOS_390</strain>
    </source>
</reference>
<dbReference type="SUPFAM" id="SSF46785">
    <property type="entry name" value="Winged helix' DNA-binding domain"/>
    <property type="match status" value="1"/>
</dbReference>
<evidence type="ECO:0000256" key="2">
    <source>
        <dbReference type="ARBA" id="ARBA00023015"/>
    </source>
</evidence>
<dbReference type="InterPro" id="IPR036388">
    <property type="entry name" value="WH-like_DNA-bd_sf"/>
</dbReference>
<keyword evidence="4" id="KW-0804">Transcription</keyword>
<dbReference type="AlphaFoldDB" id="A0A2A7SIT4"/>
<dbReference type="PANTHER" id="PTHR30537:SF30">
    <property type="entry name" value="TRANSCRIPTIONAL REGULATOR-RELATED"/>
    <property type="match status" value="1"/>
</dbReference>
<dbReference type="PANTHER" id="PTHR30537">
    <property type="entry name" value="HTH-TYPE TRANSCRIPTIONAL REGULATOR"/>
    <property type="match status" value="1"/>
</dbReference>
<evidence type="ECO:0000256" key="4">
    <source>
        <dbReference type="ARBA" id="ARBA00023163"/>
    </source>
</evidence>
<accession>A0A2A7SIT4</accession>
<proteinExistence type="inferred from homology"/>
<keyword evidence="2" id="KW-0805">Transcription regulation</keyword>
<dbReference type="PROSITE" id="PS50931">
    <property type="entry name" value="HTH_LYSR"/>
    <property type="match status" value="1"/>
</dbReference>
<evidence type="ECO:0000313" key="8">
    <source>
        <dbReference type="Proteomes" id="UP000220629"/>
    </source>
</evidence>
<feature type="domain" description="HTH lysR-type" evidence="6">
    <location>
        <begin position="1"/>
        <end position="59"/>
    </location>
</feature>
<dbReference type="GO" id="GO:0043565">
    <property type="term" value="F:sequence-specific DNA binding"/>
    <property type="evidence" value="ECO:0007669"/>
    <property type="project" value="TreeGrafter"/>
</dbReference>
<dbReference type="GO" id="GO:0006351">
    <property type="term" value="P:DNA-templated transcription"/>
    <property type="evidence" value="ECO:0007669"/>
    <property type="project" value="TreeGrafter"/>
</dbReference>
<evidence type="ECO:0000256" key="3">
    <source>
        <dbReference type="ARBA" id="ARBA00023125"/>
    </source>
</evidence>
<dbReference type="Proteomes" id="UP000220629">
    <property type="component" value="Unassembled WGS sequence"/>
</dbReference>
<dbReference type="FunFam" id="1.10.10.10:FF:000001">
    <property type="entry name" value="LysR family transcriptional regulator"/>
    <property type="match status" value="1"/>
</dbReference>
<dbReference type="Gene3D" id="3.40.190.290">
    <property type="match status" value="1"/>
</dbReference>
<evidence type="ECO:0000313" key="7">
    <source>
        <dbReference type="EMBL" id="PEH43359.1"/>
    </source>
</evidence>
<dbReference type="InterPro" id="IPR000847">
    <property type="entry name" value="LysR_HTH_N"/>
</dbReference>
<organism evidence="7 8">
    <name type="scientific">Burkholderia gladioli</name>
    <name type="common">Pseudomonas marginata</name>
    <name type="synonym">Phytomonas marginata</name>
    <dbReference type="NCBI Taxonomy" id="28095"/>
    <lineage>
        <taxon>Bacteria</taxon>
        <taxon>Pseudomonadati</taxon>
        <taxon>Pseudomonadota</taxon>
        <taxon>Betaproteobacteria</taxon>
        <taxon>Burkholderiales</taxon>
        <taxon>Burkholderiaceae</taxon>
        <taxon>Burkholderia</taxon>
    </lineage>
</organism>
<dbReference type="InterPro" id="IPR036390">
    <property type="entry name" value="WH_DNA-bd_sf"/>
</dbReference>
<dbReference type="Gene3D" id="1.10.10.10">
    <property type="entry name" value="Winged helix-like DNA-binding domain superfamily/Winged helix DNA-binding domain"/>
    <property type="match status" value="1"/>
</dbReference>
<evidence type="ECO:0000256" key="5">
    <source>
        <dbReference type="SAM" id="MobiDB-lite"/>
    </source>
</evidence>
<dbReference type="EMBL" id="PDDY01000001">
    <property type="protein sequence ID" value="PEH43359.1"/>
    <property type="molecule type" value="Genomic_DNA"/>
</dbReference>
<comment type="similarity">
    <text evidence="1">Belongs to the LysR transcriptional regulatory family.</text>
</comment>
<evidence type="ECO:0000256" key="1">
    <source>
        <dbReference type="ARBA" id="ARBA00009437"/>
    </source>
</evidence>
<protein>
    <submittedName>
        <fullName evidence="7">LysR family transcriptional regulator</fullName>
    </submittedName>
</protein>
<feature type="region of interest" description="Disordered" evidence="5">
    <location>
        <begin position="304"/>
        <end position="323"/>
    </location>
</feature>
<dbReference type="PRINTS" id="PR00039">
    <property type="entry name" value="HTHLYSR"/>
</dbReference>